<keyword evidence="1" id="KW-0547">Nucleotide-binding</keyword>
<dbReference type="Gene3D" id="3.40.50.300">
    <property type="entry name" value="P-loop containing nucleotide triphosphate hydrolases"/>
    <property type="match status" value="1"/>
</dbReference>
<gene>
    <name evidence="3" type="ORF">CALFYP1_03766</name>
</gene>
<evidence type="ECO:0000256" key="2">
    <source>
        <dbReference type="ARBA" id="ARBA00022840"/>
    </source>
</evidence>
<name>A0A6N2VJ68_CITAM</name>
<dbReference type="PANTHER" id="PTHR10344:SF4">
    <property type="entry name" value="UMP-CMP KINASE 2, MITOCHONDRIAL"/>
    <property type="match status" value="1"/>
</dbReference>
<protein>
    <submittedName>
        <fullName evidence="3">Thymidylate kinase</fullName>
    </submittedName>
</protein>
<reference evidence="3" key="1">
    <citation type="submission" date="2019-11" db="EMBL/GenBank/DDBJ databases">
        <authorList>
            <person name="Feng L."/>
        </authorList>
    </citation>
    <scope>NUCLEOTIDE SEQUENCE</scope>
    <source>
        <strain evidence="3">CAmalonaticusLFYP1</strain>
    </source>
</reference>
<dbReference type="GO" id="GO:0006227">
    <property type="term" value="P:dUDP biosynthetic process"/>
    <property type="evidence" value="ECO:0007669"/>
    <property type="project" value="TreeGrafter"/>
</dbReference>
<dbReference type="CDD" id="cd01672">
    <property type="entry name" value="TMPK"/>
    <property type="match status" value="1"/>
</dbReference>
<dbReference type="GO" id="GO:0005829">
    <property type="term" value="C:cytosol"/>
    <property type="evidence" value="ECO:0007669"/>
    <property type="project" value="TreeGrafter"/>
</dbReference>
<keyword evidence="3" id="KW-0418">Kinase</keyword>
<dbReference type="EMBL" id="CACRTI010000004">
    <property type="protein sequence ID" value="VYT30208.1"/>
    <property type="molecule type" value="Genomic_DNA"/>
</dbReference>
<dbReference type="GO" id="GO:0004798">
    <property type="term" value="F:dTMP kinase activity"/>
    <property type="evidence" value="ECO:0007669"/>
    <property type="project" value="TreeGrafter"/>
</dbReference>
<proteinExistence type="predicted"/>
<evidence type="ECO:0000313" key="3">
    <source>
        <dbReference type="EMBL" id="VYT30208.1"/>
    </source>
</evidence>
<dbReference type="GO" id="GO:0005524">
    <property type="term" value="F:ATP binding"/>
    <property type="evidence" value="ECO:0007669"/>
    <property type="project" value="UniProtKB-KW"/>
</dbReference>
<evidence type="ECO:0000256" key="1">
    <source>
        <dbReference type="ARBA" id="ARBA00022741"/>
    </source>
</evidence>
<dbReference type="PANTHER" id="PTHR10344">
    <property type="entry name" value="THYMIDYLATE KINASE"/>
    <property type="match status" value="1"/>
</dbReference>
<sequence>MCQEYLFNKVVTMGNCRFSINNYIRKESRIINYSWWVFLFKGVFMQSIKPPLIAVIGSDGSGKTTVCEHLVICLQKYGPTEKVHLGKQAGNVGRAVVKLPLMGNSLGNVIERNKVKTAKKLPGVVPALVIMFFVARRLLRFRHMLTCRRQGLIVLADRYPQIQIPGAYDGTVFPVNTEGSRFVSWLAEQERSAFHWMASHKPDLVIKLNVDLDVACARKPDHRREALARKIAITPQLTFGGAPLVDIDANQPLDEVLADAEKAITAFMAARGYHHTDGNQPAVSFHPQ</sequence>
<dbReference type="GO" id="GO:0006233">
    <property type="term" value="P:dTDP biosynthetic process"/>
    <property type="evidence" value="ECO:0007669"/>
    <property type="project" value="TreeGrafter"/>
</dbReference>
<dbReference type="AlphaFoldDB" id="A0A6N2VJ68"/>
<keyword evidence="3" id="KW-0808">Transferase</keyword>
<dbReference type="InterPro" id="IPR027417">
    <property type="entry name" value="P-loop_NTPase"/>
</dbReference>
<dbReference type="GO" id="GO:0006235">
    <property type="term" value="P:dTTP biosynthetic process"/>
    <property type="evidence" value="ECO:0007669"/>
    <property type="project" value="TreeGrafter"/>
</dbReference>
<keyword evidence="2" id="KW-0067">ATP-binding</keyword>
<organism evidence="3">
    <name type="scientific">Citrobacter amalonaticus</name>
    <dbReference type="NCBI Taxonomy" id="35703"/>
    <lineage>
        <taxon>Bacteria</taxon>
        <taxon>Pseudomonadati</taxon>
        <taxon>Pseudomonadota</taxon>
        <taxon>Gammaproteobacteria</taxon>
        <taxon>Enterobacterales</taxon>
        <taxon>Enterobacteriaceae</taxon>
        <taxon>Citrobacter</taxon>
    </lineage>
</organism>
<accession>A0A6N2VJ68</accession>
<dbReference type="SUPFAM" id="SSF52540">
    <property type="entry name" value="P-loop containing nucleoside triphosphate hydrolases"/>
    <property type="match status" value="1"/>
</dbReference>